<dbReference type="RefSeq" id="WP_235028535.1">
    <property type="nucleotide sequence ID" value="NZ_FCON02000083.1"/>
</dbReference>
<sequence length="142" mass="15417">MSPLLRALVYSRATHEPVVQAMLLQAYAALDAFARGHGSPELYITFGRHLLVSEELCRLGHHSNRLSEVKLAHGAMAYFDFAERHGNGLAIGEHEYVRLCVALDILSAQLSASSLGDIAKAEAKMAEGLGRVVEHPVVAEVE</sequence>
<dbReference type="Proteomes" id="UP000054770">
    <property type="component" value="Unassembled WGS sequence"/>
</dbReference>
<dbReference type="AlphaFoldDB" id="A0A158KDR0"/>
<comment type="caution">
    <text evidence="1">The sequence shown here is derived from an EMBL/GenBank/DDBJ whole genome shotgun (WGS) entry which is preliminary data.</text>
</comment>
<evidence type="ECO:0000313" key="1">
    <source>
        <dbReference type="EMBL" id="SAL79204.1"/>
    </source>
</evidence>
<name>A0A158KDR0_9BURK</name>
<dbReference type="EMBL" id="FCON02000083">
    <property type="protein sequence ID" value="SAL79204.1"/>
    <property type="molecule type" value="Genomic_DNA"/>
</dbReference>
<reference evidence="1" key="1">
    <citation type="submission" date="2016-01" db="EMBL/GenBank/DDBJ databases">
        <authorList>
            <person name="Peeters C."/>
        </authorList>
    </citation>
    <scope>NUCLEOTIDE SEQUENCE [LARGE SCALE GENOMIC DNA]</scope>
    <source>
        <strain evidence="1">LMG 22940</strain>
    </source>
</reference>
<evidence type="ECO:0000313" key="2">
    <source>
        <dbReference type="Proteomes" id="UP000054770"/>
    </source>
</evidence>
<proteinExistence type="predicted"/>
<organism evidence="1 2">
    <name type="scientific">Caballeronia choica</name>
    <dbReference type="NCBI Taxonomy" id="326476"/>
    <lineage>
        <taxon>Bacteria</taxon>
        <taxon>Pseudomonadati</taxon>
        <taxon>Pseudomonadota</taxon>
        <taxon>Betaproteobacteria</taxon>
        <taxon>Burkholderiales</taxon>
        <taxon>Burkholderiaceae</taxon>
        <taxon>Caballeronia</taxon>
    </lineage>
</organism>
<protein>
    <submittedName>
        <fullName evidence="1">Uncharacterized protein</fullName>
    </submittedName>
</protein>
<accession>A0A158KDR0</accession>
<keyword evidence="2" id="KW-1185">Reference proteome</keyword>
<gene>
    <name evidence="1" type="ORF">AWB68_05582</name>
</gene>